<dbReference type="EMBL" id="LT629695">
    <property type="protein sequence ID" value="SDH22304.1"/>
    <property type="molecule type" value="Genomic_DNA"/>
</dbReference>
<evidence type="ECO:0000259" key="1">
    <source>
        <dbReference type="PROSITE" id="PS50943"/>
    </source>
</evidence>
<dbReference type="AlphaFoldDB" id="A0A1G8AMY0"/>
<dbReference type="OrthoDB" id="3188736at2"/>
<dbReference type="GO" id="GO:0003677">
    <property type="term" value="F:DNA binding"/>
    <property type="evidence" value="ECO:0007669"/>
    <property type="project" value="InterPro"/>
</dbReference>
<reference evidence="3" key="1">
    <citation type="submission" date="2016-10" db="EMBL/GenBank/DDBJ databases">
        <authorList>
            <person name="Varghese N."/>
            <person name="Submissions S."/>
        </authorList>
    </citation>
    <scope>NUCLEOTIDE SEQUENCE [LARGE SCALE GENOMIC DNA]</scope>
    <source>
        <strain evidence="3">DSM 22002</strain>
    </source>
</reference>
<dbReference type="RefSeq" id="WP_092502062.1">
    <property type="nucleotide sequence ID" value="NZ_LT629695.1"/>
</dbReference>
<organism evidence="2 3">
    <name type="scientific">Agrococcus jejuensis</name>
    <dbReference type="NCBI Taxonomy" id="399736"/>
    <lineage>
        <taxon>Bacteria</taxon>
        <taxon>Bacillati</taxon>
        <taxon>Actinomycetota</taxon>
        <taxon>Actinomycetes</taxon>
        <taxon>Micrococcales</taxon>
        <taxon>Microbacteriaceae</taxon>
        <taxon>Agrococcus</taxon>
    </lineage>
</organism>
<dbReference type="SMART" id="SM00530">
    <property type="entry name" value="HTH_XRE"/>
    <property type="match status" value="1"/>
</dbReference>
<gene>
    <name evidence="2" type="ORF">SAMN04489720_0458</name>
</gene>
<dbReference type="STRING" id="399736.SAMN04489720_0458"/>
<dbReference type="InterPro" id="IPR001387">
    <property type="entry name" value="Cro/C1-type_HTH"/>
</dbReference>
<dbReference type="CDD" id="cd00093">
    <property type="entry name" value="HTH_XRE"/>
    <property type="match status" value="1"/>
</dbReference>
<dbReference type="Gene3D" id="1.10.260.40">
    <property type="entry name" value="lambda repressor-like DNA-binding domains"/>
    <property type="match status" value="1"/>
</dbReference>
<evidence type="ECO:0000313" key="3">
    <source>
        <dbReference type="Proteomes" id="UP000198822"/>
    </source>
</evidence>
<keyword evidence="3" id="KW-1185">Reference proteome</keyword>
<dbReference type="InterPro" id="IPR010982">
    <property type="entry name" value="Lambda_DNA-bd_dom_sf"/>
</dbReference>
<accession>A0A1G8AMY0</accession>
<dbReference type="Pfam" id="PF01381">
    <property type="entry name" value="HTH_3"/>
    <property type="match status" value="1"/>
</dbReference>
<dbReference type="SUPFAM" id="SSF47413">
    <property type="entry name" value="lambda repressor-like DNA-binding domains"/>
    <property type="match status" value="1"/>
</dbReference>
<evidence type="ECO:0000313" key="2">
    <source>
        <dbReference type="EMBL" id="SDH22304.1"/>
    </source>
</evidence>
<sequence length="109" mass="11805">MVLLRQELGDVLRDVRLQQGRTLRQVASRASVALGYLSEVERGQKEASSEILAAVAEALEVPLSSILREVGDRLAVMEGIEVPALDPALQRIPDAVPDELVRELSSFAG</sequence>
<dbReference type="PROSITE" id="PS50943">
    <property type="entry name" value="HTH_CROC1"/>
    <property type="match status" value="1"/>
</dbReference>
<feature type="domain" description="HTH cro/C1-type" evidence="1">
    <location>
        <begin position="12"/>
        <end position="66"/>
    </location>
</feature>
<name>A0A1G8AMY0_9MICO</name>
<proteinExistence type="predicted"/>
<protein>
    <submittedName>
        <fullName evidence="2">Helix-turn-helix</fullName>
    </submittedName>
</protein>
<dbReference type="Proteomes" id="UP000198822">
    <property type="component" value="Chromosome I"/>
</dbReference>